<dbReference type="GO" id="GO:0006302">
    <property type="term" value="P:double-strand break repair"/>
    <property type="evidence" value="ECO:0007669"/>
    <property type="project" value="TreeGrafter"/>
</dbReference>
<proteinExistence type="predicted"/>
<protein>
    <submittedName>
        <fullName evidence="4">DNA polymerase I</fullName>
    </submittedName>
</protein>
<evidence type="ECO:0000256" key="2">
    <source>
        <dbReference type="ARBA" id="ARBA00023109"/>
    </source>
</evidence>
<dbReference type="Proteomes" id="UP000827799">
    <property type="component" value="Segment"/>
</dbReference>
<feature type="domain" description="DNA-directed DNA polymerase family A palm" evidence="3">
    <location>
        <begin position="504"/>
        <end position="760"/>
    </location>
</feature>
<keyword evidence="1" id="KW-0235">DNA replication</keyword>
<evidence type="ECO:0000256" key="1">
    <source>
        <dbReference type="ARBA" id="ARBA00022705"/>
    </source>
</evidence>
<keyword evidence="5" id="KW-1185">Reference proteome</keyword>
<reference evidence="4 5" key="1">
    <citation type="submission" date="2021-04" db="EMBL/GenBank/DDBJ databases">
        <authorList>
            <person name="Shkoporov A.N."/>
            <person name="Stockdale S.R."/>
            <person name="Guerin E."/>
            <person name="Ross R.P."/>
            <person name="Hill C."/>
        </authorList>
    </citation>
    <scope>NUCLEOTIDE SEQUENCE [LARGE SCALE GENOMIC DNA]</scope>
    <source>
        <strain evidence="5">cr18_1</strain>
    </source>
</reference>
<dbReference type="GO" id="GO:0003887">
    <property type="term" value="F:DNA-directed DNA polymerase activity"/>
    <property type="evidence" value="ECO:0007669"/>
    <property type="project" value="InterPro"/>
</dbReference>
<dbReference type="GO" id="GO:0006261">
    <property type="term" value="P:DNA-templated DNA replication"/>
    <property type="evidence" value="ECO:0007669"/>
    <property type="project" value="InterPro"/>
</dbReference>
<dbReference type="GO" id="GO:0008408">
    <property type="term" value="F:3'-5' exonuclease activity"/>
    <property type="evidence" value="ECO:0007669"/>
    <property type="project" value="InterPro"/>
</dbReference>
<dbReference type="InterPro" id="IPR001098">
    <property type="entry name" value="DNA-dir_DNA_pol_A_palm_dom"/>
</dbReference>
<dbReference type="RefSeq" id="YP_010359671.1">
    <property type="nucleotide sequence ID" value="NC_062775.1"/>
</dbReference>
<evidence type="ECO:0000259" key="3">
    <source>
        <dbReference type="SMART" id="SM00482"/>
    </source>
</evidence>
<dbReference type="Gene3D" id="3.30.420.10">
    <property type="entry name" value="Ribonuclease H-like superfamily/Ribonuclease H"/>
    <property type="match status" value="2"/>
</dbReference>
<dbReference type="InterPro" id="IPR043502">
    <property type="entry name" value="DNA/RNA_pol_sf"/>
</dbReference>
<organism evidence="4 5">
    <name type="scientific">uncultured phage cr18_1</name>
    <dbReference type="NCBI Taxonomy" id="2986407"/>
    <lineage>
        <taxon>Viruses</taxon>
        <taxon>Duplodnaviria</taxon>
        <taxon>Heunggongvirae</taxon>
        <taxon>Uroviricota</taxon>
        <taxon>Caudoviricetes</taxon>
        <taxon>Crassvirales</taxon>
        <taxon>Steigviridae</taxon>
        <taxon>Asinivirinae</taxon>
        <taxon>Lebriduvirus</taxon>
        <taxon>Lebriduvirus gastrointestinalis</taxon>
    </lineage>
</organism>
<dbReference type="Gene3D" id="1.20.1060.10">
    <property type="entry name" value="Taq DNA Polymerase, Chain T, domain 4"/>
    <property type="match status" value="1"/>
</dbReference>
<dbReference type="InterPro" id="IPR036397">
    <property type="entry name" value="RNaseH_sf"/>
</dbReference>
<dbReference type="KEGG" id="vg:75692024"/>
<dbReference type="SUPFAM" id="SSF56672">
    <property type="entry name" value="DNA/RNA polymerases"/>
    <property type="match status" value="1"/>
</dbReference>
<sequence length="796" mass="90740">MIYFVSGQSELFTDDAYTKISVEESLRMLSTWNMFQFDTETNGRDAHINDVLMMQFGDIEGENQIVVDVTAISPLVYKEYIETHFMIGQNLKFDLQFLFNYGIIVTQCYDTMIVEQLIYLGYPFFLVGMDNDTMNQYCDFAYNYEGYDKLDPDTKKALLYNNIPDAAEFIYNHSGASLKAIAWRYLKIDIDKTVRGEIIWRGIDTSVIKYAAGDVMYLGAIMNKQVEVLRARGLLNGARLECEFVPVISYLEWCGIKLDEAKWKKKMIFDEVIQKVFLSSLNDFIVSSCTGKEYFTAYISLSDKEEDDIEDERKSFKNELRVPELDITDECGAQFEAYKCKIKKRLPSKYVMINRQGDLFSGFNTEPICVINWDSSRQVVPILKTLGFNTTVISKSTGEEADSALEKVLSKQKGINDAFLKVYFDYKEADKVCSTYGQSYLNAVNPKTGRIHTVFKQLGASSGRMSCGSQQVNTDLAKLKKLPLNTKNNRLKCAYPQIQNLPGNNRTRSCFICEEGNMFCSCDYSALESRLGADIYNEKSMIHEFVHGSGDMHSLVAKACFPEELKGIEVKDIKKKRPDLRKKAKAPEFAKQFGGGSSSIADSLGIPIEEADKIGDAYDKGFPGVTAFGKRALESVKKNGYILINPLTGHKVYWSDHSYWLIEGAKFDSDFWDEYRRKKEELGDEFHKTWMKRRVSLHFKAVSKWGRLGLNSPTQGTGIIILKYAMTNFFKWIVENNLFGVVKIVNLVHDEACIEYPETMPEIADKLKFFMEEAAGVFCTKLPIPAEAEVGKFWIH</sequence>
<dbReference type="InterPro" id="IPR012337">
    <property type="entry name" value="RNaseH-like_sf"/>
</dbReference>
<dbReference type="Gene3D" id="1.10.150.20">
    <property type="entry name" value="5' to 3' exonuclease, C-terminal subdomain"/>
    <property type="match status" value="1"/>
</dbReference>
<dbReference type="SUPFAM" id="SSF53098">
    <property type="entry name" value="Ribonuclease H-like"/>
    <property type="match status" value="1"/>
</dbReference>
<dbReference type="GO" id="GO:0003677">
    <property type="term" value="F:DNA binding"/>
    <property type="evidence" value="ECO:0007669"/>
    <property type="project" value="InterPro"/>
</dbReference>
<dbReference type="GO" id="GO:0039693">
    <property type="term" value="P:viral DNA genome replication"/>
    <property type="evidence" value="ECO:0007669"/>
    <property type="project" value="UniProtKB-KW"/>
</dbReference>
<keyword evidence="2" id="KW-1194">Viral DNA replication</keyword>
<dbReference type="InterPro" id="IPR002562">
    <property type="entry name" value="3'-5'_exonuclease_dom"/>
</dbReference>
<dbReference type="PANTHER" id="PTHR10133:SF27">
    <property type="entry name" value="DNA POLYMERASE NU"/>
    <property type="match status" value="1"/>
</dbReference>
<dbReference type="GeneID" id="75692024"/>
<evidence type="ECO:0000313" key="5">
    <source>
        <dbReference type="Proteomes" id="UP000827799"/>
    </source>
</evidence>
<name>A0AAE7V2T8_9CAUD</name>
<evidence type="ECO:0000313" key="4">
    <source>
        <dbReference type="EMBL" id="QWM90099.1"/>
    </source>
</evidence>
<dbReference type="PANTHER" id="PTHR10133">
    <property type="entry name" value="DNA POLYMERASE I"/>
    <property type="match status" value="1"/>
</dbReference>
<dbReference type="Gene3D" id="3.30.70.370">
    <property type="match status" value="1"/>
</dbReference>
<dbReference type="Pfam" id="PF00476">
    <property type="entry name" value="DNA_pol_A"/>
    <property type="match status" value="1"/>
</dbReference>
<gene>
    <name evidence="4" type="primary">gp_22764</name>
</gene>
<dbReference type="EMBL" id="MZ130485">
    <property type="protein sequence ID" value="QWM90099.1"/>
    <property type="molecule type" value="Genomic_DNA"/>
</dbReference>
<dbReference type="InterPro" id="IPR002298">
    <property type="entry name" value="DNA_polymerase_A"/>
</dbReference>
<accession>A0AAE7V2T8</accession>
<dbReference type="Pfam" id="PF01612">
    <property type="entry name" value="DNA_pol_A_exo1"/>
    <property type="match status" value="1"/>
</dbReference>
<dbReference type="SMART" id="SM00482">
    <property type="entry name" value="POLAc"/>
    <property type="match status" value="1"/>
</dbReference>